<accession>A0A2W4TPI4</accession>
<evidence type="ECO:0000313" key="1">
    <source>
        <dbReference type="EMBL" id="PZO09524.1"/>
    </source>
</evidence>
<dbReference type="EMBL" id="QBMC01000249">
    <property type="protein sequence ID" value="PZO09524.1"/>
    <property type="molecule type" value="Genomic_DNA"/>
</dbReference>
<evidence type="ECO:0008006" key="3">
    <source>
        <dbReference type="Google" id="ProtNLM"/>
    </source>
</evidence>
<sequence length="112" mass="12360">MGQSLSDQDYDQLLTENIAFVSLHDASANDTVIECIARATPLLVNPLPAVVEYLGEGYPFYFESLAEAAEKAQNLSVVEAAHQYLKTCAIRSKLSADCFLQDLQASEVYQRI</sequence>
<reference evidence="1 2" key="2">
    <citation type="submission" date="2018-06" db="EMBL/GenBank/DDBJ databases">
        <title>Metagenomic assembly of (sub)arctic Cyanobacteria and their associated microbiome from non-axenic cultures.</title>
        <authorList>
            <person name="Baurain D."/>
        </authorList>
    </citation>
    <scope>NUCLEOTIDE SEQUENCE [LARGE SCALE GENOMIC DNA]</scope>
    <source>
        <strain evidence="1">ULC129bin1</strain>
    </source>
</reference>
<proteinExistence type="predicted"/>
<comment type="caution">
    <text evidence="1">The sequence shown here is derived from an EMBL/GenBank/DDBJ whole genome shotgun (WGS) entry which is preliminary data.</text>
</comment>
<reference evidence="2" key="1">
    <citation type="submission" date="2018-04" db="EMBL/GenBank/DDBJ databases">
        <authorList>
            <person name="Cornet L."/>
        </authorList>
    </citation>
    <scope>NUCLEOTIDE SEQUENCE [LARGE SCALE GENOMIC DNA]</scope>
</reference>
<protein>
    <recommendedName>
        <fullName evidence="3">Glycosyl transferase family 1 domain-containing protein</fullName>
    </recommendedName>
</protein>
<organism evidence="1 2">
    <name type="scientific">Leptolyngbya foveolarum</name>
    <dbReference type="NCBI Taxonomy" id="47253"/>
    <lineage>
        <taxon>Bacteria</taxon>
        <taxon>Bacillati</taxon>
        <taxon>Cyanobacteriota</taxon>
        <taxon>Cyanophyceae</taxon>
        <taxon>Leptolyngbyales</taxon>
        <taxon>Leptolyngbyaceae</taxon>
        <taxon>Leptolyngbya group</taxon>
        <taxon>Leptolyngbya</taxon>
    </lineage>
</organism>
<gene>
    <name evidence="1" type="ORF">DCF25_21565</name>
</gene>
<dbReference type="AlphaFoldDB" id="A0A2W4TPI4"/>
<dbReference type="Proteomes" id="UP000249354">
    <property type="component" value="Unassembled WGS sequence"/>
</dbReference>
<name>A0A2W4TPI4_9CYAN</name>
<evidence type="ECO:0000313" key="2">
    <source>
        <dbReference type="Proteomes" id="UP000249354"/>
    </source>
</evidence>